<feature type="region of interest" description="Disordered" evidence="1">
    <location>
        <begin position="76"/>
        <end position="199"/>
    </location>
</feature>
<evidence type="ECO:0000313" key="3">
    <source>
        <dbReference type="EMBL" id="EDW58129.1"/>
    </source>
</evidence>
<feature type="signal peptide" evidence="2">
    <location>
        <begin position="1"/>
        <end position="23"/>
    </location>
</feature>
<dbReference type="HOGENOM" id="CLU_1290151_0_0_1"/>
<dbReference type="InParanoid" id="B4MD57"/>
<accession>B4MD57</accession>
<dbReference type="Proteomes" id="UP000008792">
    <property type="component" value="Unassembled WGS sequence"/>
</dbReference>
<dbReference type="AlphaFoldDB" id="B4MD57"/>
<name>B4MD57_DROVI</name>
<evidence type="ECO:0000313" key="4">
    <source>
        <dbReference type="Proteomes" id="UP000008792"/>
    </source>
</evidence>
<dbReference type="PhylomeDB" id="B4MD57"/>
<reference evidence="3 4" key="1">
    <citation type="journal article" date="2007" name="Nature">
        <title>Evolution of genes and genomes on the Drosophila phylogeny.</title>
        <authorList>
            <consortium name="Drosophila 12 Genomes Consortium"/>
            <person name="Clark A.G."/>
            <person name="Eisen M.B."/>
            <person name="Smith D.R."/>
            <person name="Bergman C.M."/>
            <person name="Oliver B."/>
            <person name="Markow T.A."/>
            <person name="Kaufman T.C."/>
            <person name="Kellis M."/>
            <person name="Gelbart W."/>
            <person name="Iyer V.N."/>
            <person name="Pollard D.A."/>
            <person name="Sackton T.B."/>
            <person name="Larracuente A.M."/>
            <person name="Singh N.D."/>
            <person name="Abad J.P."/>
            <person name="Abt D.N."/>
            <person name="Adryan B."/>
            <person name="Aguade M."/>
            <person name="Akashi H."/>
            <person name="Anderson W.W."/>
            <person name="Aquadro C.F."/>
            <person name="Ardell D.H."/>
            <person name="Arguello R."/>
            <person name="Artieri C.G."/>
            <person name="Barbash D.A."/>
            <person name="Barker D."/>
            <person name="Barsanti P."/>
            <person name="Batterham P."/>
            <person name="Batzoglou S."/>
            <person name="Begun D."/>
            <person name="Bhutkar A."/>
            <person name="Blanco E."/>
            <person name="Bosak S.A."/>
            <person name="Bradley R.K."/>
            <person name="Brand A.D."/>
            <person name="Brent M.R."/>
            <person name="Brooks A.N."/>
            <person name="Brown R.H."/>
            <person name="Butlin R.K."/>
            <person name="Caggese C."/>
            <person name="Calvi B.R."/>
            <person name="Bernardo de Carvalho A."/>
            <person name="Caspi A."/>
            <person name="Castrezana S."/>
            <person name="Celniker S.E."/>
            <person name="Chang J.L."/>
            <person name="Chapple C."/>
            <person name="Chatterji S."/>
            <person name="Chinwalla A."/>
            <person name="Civetta A."/>
            <person name="Clifton S.W."/>
            <person name="Comeron J.M."/>
            <person name="Costello J.C."/>
            <person name="Coyne J.A."/>
            <person name="Daub J."/>
            <person name="David R.G."/>
            <person name="Delcher A.L."/>
            <person name="Delehaunty K."/>
            <person name="Do C.B."/>
            <person name="Ebling H."/>
            <person name="Edwards K."/>
            <person name="Eickbush T."/>
            <person name="Evans J.D."/>
            <person name="Filipski A."/>
            <person name="Findeiss S."/>
            <person name="Freyhult E."/>
            <person name="Fulton L."/>
            <person name="Fulton R."/>
            <person name="Garcia A.C."/>
            <person name="Gardiner A."/>
            <person name="Garfield D.A."/>
            <person name="Garvin B.E."/>
            <person name="Gibson G."/>
            <person name="Gilbert D."/>
            <person name="Gnerre S."/>
            <person name="Godfrey J."/>
            <person name="Good R."/>
            <person name="Gotea V."/>
            <person name="Gravely B."/>
            <person name="Greenberg A.J."/>
            <person name="Griffiths-Jones S."/>
            <person name="Gross S."/>
            <person name="Guigo R."/>
            <person name="Gustafson E.A."/>
            <person name="Haerty W."/>
            <person name="Hahn M.W."/>
            <person name="Halligan D.L."/>
            <person name="Halpern A.L."/>
            <person name="Halter G.M."/>
            <person name="Han M.V."/>
            <person name="Heger A."/>
            <person name="Hillier L."/>
            <person name="Hinrichs A.S."/>
            <person name="Holmes I."/>
            <person name="Hoskins R.A."/>
            <person name="Hubisz M.J."/>
            <person name="Hultmark D."/>
            <person name="Huntley M.A."/>
            <person name="Jaffe D.B."/>
            <person name="Jagadeeshan S."/>
            <person name="Jeck W.R."/>
            <person name="Johnson J."/>
            <person name="Jones C.D."/>
            <person name="Jordan W.C."/>
            <person name="Karpen G.H."/>
            <person name="Kataoka E."/>
            <person name="Keightley P.D."/>
            <person name="Kheradpour P."/>
            <person name="Kirkness E.F."/>
            <person name="Koerich L.B."/>
            <person name="Kristiansen K."/>
            <person name="Kudrna D."/>
            <person name="Kulathinal R.J."/>
            <person name="Kumar S."/>
            <person name="Kwok R."/>
            <person name="Lander E."/>
            <person name="Langley C.H."/>
            <person name="Lapoint R."/>
            <person name="Lazzaro B.P."/>
            <person name="Lee S.J."/>
            <person name="Levesque L."/>
            <person name="Li R."/>
            <person name="Lin C.F."/>
            <person name="Lin M.F."/>
            <person name="Lindblad-Toh K."/>
            <person name="Llopart A."/>
            <person name="Long M."/>
            <person name="Low L."/>
            <person name="Lozovsky E."/>
            <person name="Lu J."/>
            <person name="Luo M."/>
            <person name="Machado C.A."/>
            <person name="Makalowski W."/>
            <person name="Marzo M."/>
            <person name="Matsuda M."/>
            <person name="Matzkin L."/>
            <person name="McAllister B."/>
            <person name="McBride C.S."/>
            <person name="McKernan B."/>
            <person name="McKernan K."/>
            <person name="Mendez-Lago M."/>
            <person name="Minx P."/>
            <person name="Mollenhauer M.U."/>
            <person name="Montooth K."/>
            <person name="Mount S.M."/>
            <person name="Mu X."/>
            <person name="Myers E."/>
            <person name="Negre B."/>
            <person name="Newfeld S."/>
            <person name="Nielsen R."/>
            <person name="Noor M.A."/>
            <person name="O'Grady P."/>
            <person name="Pachter L."/>
            <person name="Papaceit M."/>
            <person name="Parisi M.J."/>
            <person name="Parisi M."/>
            <person name="Parts L."/>
            <person name="Pedersen J.S."/>
            <person name="Pesole G."/>
            <person name="Phillippy A.M."/>
            <person name="Ponting C.P."/>
            <person name="Pop M."/>
            <person name="Porcelli D."/>
            <person name="Powell J.R."/>
            <person name="Prohaska S."/>
            <person name="Pruitt K."/>
            <person name="Puig M."/>
            <person name="Quesneville H."/>
            <person name="Ram K.R."/>
            <person name="Rand D."/>
            <person name="Rasmussen M.D."/>
            <person name="Reed L.K."/>
            <person name="Reenan R."/>
            <person name="Reily A."/>
            <person name="Remington K.A."/>
            <person name="Rieger T.T."/>
            <person name="Ritchie M.G."/>
            <person name="Robin C."/>
            <person name="Rogers Y.H."/>
            <person name="Rohde C."/>
            <person name="Rozas J."/>
            <person name="Rubenfield M.J."/>
            <person name="Ruiz A."/>
            <person name="Russo S."/>
            <person name="Salzberg S.L."/>
            <person name="Sanchez-Gracia A."/>
            <person name="Saranga D.J."/>
            <person name="Sato H."/>
            <person name="Schaeffer S.W."/>
            <person name="Schatz M.C."/>
            <person name="Schlenke T."/>
            <person name="Schwartz R."/>
            <person name="Segarra C."/>
            <person name="Singh R.S."/>
            <person name="Sirot L."/>
            <person name="Sirota M."/>
            <person name="Sisneros N.B."/>
            <person name="Smith C.D."/>
            <person name="Smith T.F."/>
            <person name="Spieth J."/>
            <person name="Stage D.E."/>
            <person name="Stark A."/>
            <person name="Stephan W."/>
            <person name="Strausberg R.L."/>
            <person name="Strempel S."/>
            <person name="Sturgill D."/>
            <person name="Sutton G."/>
            <person name="Sutton G.G."/>
            <person name="Tao W."/>
            <person name="Teichmann S."/>
            <person name="Tobari Y.N."/>
            <person name="Tomimura Y."/>
            <person name="Tsolas J.M."/>
            <person name="Valente V.L."/>
            <person name="Venter E."/>
            <person name="Venter J.C."/>
            <person name="Vicario S."/>
            <person name="Vieira F.G."/>
            <person name="Vilella A.J."/>
            <person name="Villasante A."/>
            <person name="Walenz B."/>
            <person name="Wang J."/>
            <person name="Wasserman M."/>
            <person name="Watts T."/>
            <person name="Wilson D."/>
            <person name="Wilson R.K."/>
            <person name="Wing R.A."/>
            <person name="Wolfner M.F."/>
            <person name="Wong A."/>
            <person name="Wong G.K."/>
            <person name="Wu C.I."/>
            <person name="Wu G."/>
            <person name="Yamamoto D."/>
            <person name="Yang H.P."/>
            <person name="Yang S.P."/>
            <person name="Yorke J.A."/>
            <person name="Yoshida K."/>
            <person name="Zdobnov E."/>
            <person name="Zhang P."/>
            <person name="Zhang Y."/>
            <person name="Zimin A.V."/>
            <person name="Baldwin J."/>
            <person name="Abdouelleil A."/>
            <person name="Abdulkadir J."/>
            <person name="Abebe A."/>
            <person name="Abera B."/>
            <person name="Abreu J."/>
            <person name="Acer S.C."/>
            <person name="Aftuck L."/>
            <person name="Alexander A."/>
            <person name="An P."/>
            <person name="Anderson E."/>
            <person name="Anderson S."/>
            <person name="Arachi H."/>
            <person name="Azer M."/>
            <person name="Bachantsang P."/>
            <person name="Barry A."/>
            <person name="Bayul T."/>
            <person name="Berlin A."/>
            <person name="Bessette D."/>
            <person name="Bloom T."/>
            <person name="Blye J."/>
            <person name="Boguslavskiy L."/>
            <person name="Bonnet C."/>
            <person name="Boukhgalter B."/>
            <person name="Bourzgui I."/>
            <person name="Brown A."/>
            <person name="Cahill P."/>
            <person name="Channer S."/>
            <person name="Cheshatsang Y."/>
            <person name="Chuda L."/>
            <person name="Citroen M."/>
            <person name="Collymore A."/>
            <person name="Cooke P."/>
            <person name="Costello M."/>
            <person name="D'Aco K."/>
            <person name="Daza R."/>
            <person name="De Haan G."/>
            <person name="DeGray S."/>
            <person name="DeMaso C."/>
            <person name="Dhargay N."/>
            <person name="Dooley K."/>
            <person name="Dooley E."/>
            <person name="Doricent M."/>
            <person name="Dorje P."/>
            <person name="Dorjee K."/>
            <person name="Dupes A."/>
            <person name="Elong R."/>
            <person name="Falk J."/>
            <person name="Farina A."/>
            <person name="Faro S."/>
            <person name="Ferguson D."/>
            <person name="Fisher S."/>
            <person name="Foley C.D."/>
            <person name="Franke A."/>
            <person name="Friedrich D."/>
            <person name="Gadbois L."/>
            <person name="Gearin G."/>
            <person name="Gearin C.R."/>
            <person name="Giannoukos G."/>
            <person name="Goode T."/>
            <person name="Graham J."/>
            <person name="Grandbois E."/>
            <person name="Grewal S."/>
            <person name="Gyaltsen K."/>
            <person name="Hafez N."/>
            <person name="Hagos B."/>
            <person name="Hall J."/>
            <person name="Henson C."/>
            <person name="Hollinger A."/>
            <person name="Honan T."/>
            <person name="Huard M.D."/>
            <person name="Hughes L."/>
            <person name="Hurhula B."/>
            <person name="Husby M.E."/>
            <person name="Kamat A."/>
            <person name="Kanga B."/>
            <person name="Kashin S."/>
            <person name="Khazanovich D."/>
            <person name="Kisner P."/>
            <person name="Lance K."/>
            <person name="Lara M."/>
            <person name="Lee W."/>
            <person name="Lennon N."/>
            <person name="Letendre F."/>
            <person name="LeVine R."/>
            <person name="Lipovsky A."/>
            <person name="Liu X."/>
            <person name="Liu J."/>
            <person name="Liu S."/>
            <person name="Lokyitsang T."/>
            <person name="Lokyitsang Y."/>
            <person name="Lubonja R."/>
            <person name="Lui A."/>
            <person name="MacDonald P."/>
            <person name="Magnisalis V."/>
            <person name="Maru K."/>
            <person name="Matthews C."/>
            <person name="McCusker W."/>
            <person name="McDonough S."/>
            <person name="Mehta T."/>
            <person name="Meldrim J."/>
            <person name="Meneus L."/>
            <person name="Mihai O."/>
            <person name="Mihalev A."/>
            <person name="Mihova T."/>
            <person name="Mittelman R."/>
            <person name="Mlenga V."/>
            <person name="Montmayeur A."/>
            <person name="Mulrain L."/>
            <person name="Navidi A."/>
            <person name="Naylor J."/>
            <person name="Negash T."/>
            <person name="Nguyen T."/>
            <person name="Nguyen N."/>
            <person name="Nicol R."/>
            <person name="Norbu C."/>
            <person name="Norbu N."/>
            <person name="Novod N."/>
            <person name="O'Neill B."/>
            <person name="Osman S."/>
            <person name="Markiewicz E."/>
            <person name="Oyono O.L."/>
            <person name="Patti C."/>
            <person name="Phunkhang P."/>
            <person name="Pierre F."/>
            <person name="Priest M."/>
            <person name="Raghuraman S."/>
            <person name="Rege F."/>
            <person name="Reyes R."/>
            <person name="Rise C."/>
            <person name="Rogov P."/>
            <person name="Ross K."/>
            <person name="Ryan E."/>
            <person name="Settipalli S."/>
            <person name="Shea T."/>
            <person name="Sherpa N."/>
            <person name="Shi L."/>
            <person name="Shih D."/>
            <person name="Sparrow T."/>
            <person name="Spaulding J."/>
            <person name="Stalker J."/>
            <person name="Stange-Thomann N."/>
            <person name="Stavropoulos S."/>
            <person name="Stone C."/>
            <person name="Strader C."/>
            <person name="Tesfaye S."/>
            <person name="Thomson T."/>
            <person name="Thoulutsang Y."/>
            <person name="Thoulutsang D."/>
            <person name="Topham K."/>
            <person name="Topping I."/>
            <person name="Tsamla T."/>
            <person name="Vassiliev H."/>
            <person name="Vo A."/>
            <person name="Wangchuk T."/>
            <person name="Wangdi T."/>
            <person name="Weiand M."/>
            <person name="Wilkinson J."/>
            <person name="Wilson A."/>
            <person name="Yadav S."/>
            <person name="Young G."/>
            <person name="Yu Q."/>
            <person name="Zembek L."/>
            <person name="Zhong D."/>
            <person name="Zimmer A."/>
            <person name="Zwirko Z."/>
            <person name="Jaffe D.B."/>
            <person name="Alvarez P."/>
            <person name="Brockman W."/>
            <person name="Butler J."/>
            <person name="Chin C."/>
            <person name="Gnerre S."/>
            <person name="Grabherr M."/>
            <person name="Kleber M."/>
            <person name="Mauceli E."/>
            <person name="MacCallum I."/>
        </authorList>
    </citation>
    <scope>NUCLEOTIDE SEQUENCE [LARGE SCALE GENOMIC DNA]</scope>
    <source>
        <strain evidence="4">Tucson 15010-1051.87</strain>
    </source>
</reference>
<proteinExistence type="predicted"/>
<keyword evidence="4" id="KW-1185">Reference proteome</keyword>
<dbReference type="OrthoDB" id="7856731at2759"/>
<evidence type="ECO:0000256" key="1">
    <source>
        <dbReference type="SAM" id="MobiDB-lite"/>
    </source>
</evidence>
<dbReference type="OMA" id="MWLSFVD"/>
<protein>
    <submittedName>
        <fullName evidence="3">Uncharacterized protein</fullName>
    </submittedName>
</protein>
<feature type="chain" id="PRO_5002817768" evidence="2">
    <location>
        <begin position="24"/>
        <end position="239"/>
    </location>
</feature>
<evidence type="ECO:0000256" key="2">
    <source>
        <dbReference type="SAM" id="SignalP"/>
    </source>
</evidence>
<feature type="compositionally biased region" description="Low complexity" evidence="1">
    <location>
        <begin position="161"/>
        <end position="173"/>
    </location>
</feature>
<organism evidence="3 4">
    <name type="scientific">Drosophila virilis</name>
    <name type="common">Fruit fly</name>
    <dbReference type="NCBI Taxonomy" id="7244"/>
    <lineage>
        <taxon>Eukaryota</taxon>
        <taxon>Metazoa</taxon>
        <taxon>Ecdysozoa</taxon>
        <taxon>Arthropoda</taxon>
        <taxon>Hexapoda</taxon>
        <taxon>Insecta</taxon>
        <taxon>Pterygota</taxon>
        <taxon>Neoptera</taxon>
        <taxon>Endopterygota</taxon>
        <taxon>Diptera</taxon>
        <taxon>Brachycera</taxon>
        <taxon>Muscomorpha</taxon>
        <taxon>Ephydroidea</taxon>
        <taxon>Drosophilidae</taxon>
        <taxon>Drosophila</taxon>
    </lineage>
</organism>
<gene>
    <name evidence="3" type="primary">Dvir\GJ15368</name>
    <name evidence="3" type="ORF">Dvir_GJ15368</name>
</gene>
<dbReference type="EMBL" id="CH940660">
    <property type="protein sequence ID" value="EDW58129.1"/>
    <property type="molecule type" value="Genomic_DNA"/>
</dbReference>
<dbReference type="KEGG" id="dvi:6635458"/>
<feature type="compositionally biased region" description="Low complexity" evidence="1">
    <location>
        <begin position="104"/>
        <end position="120"/>
    </location>
</feature>
<sequence>MCFQLHLMMLLLLLGLLTGSAWSRASPENPLEKLAVGALSAGTGIMSSLQEGALATQQMNFNGGLVAVRSKTAMGYGDAMRPDSGEDSDSSESDERRRRRRRNTNSTSTSNSSYRNSSRSFSLHQALHRLKRSPCGMKMGATTESADDVEARKKRARKRAANNNASRTRISKTSTKKKLLESRRRRRRQATQQQQQQLGAGLGEQVKGLFLSFIDNMADMVQQVRQQVKGATAQATGGM</sequence>
<keyword evidence="2" id="KW-0732">Signal</keyword>
<dbReference type="eggNOG" id="ENOG502T93M">
    <property type="taxonomic scope" value="Eukaryota"/>
</dbReference>